<evidence type="ECO:0000256" key="1">
    <source>
        <dbReference type="ARBA" id="ARBA00034120"/>
    </source>
</evidence>
<keyword evidence="3" id="KW-0808">Transferase</keyword>
<keyword evidence="4" id="KW-1185">Reference proteome</keyword>
<organism evidence="3 4">
    <name type="scientific">Banduia mediterranea</name>
    <dbReference type="NCBI Taxonomy" id="3075609"/>
    <lineage>
        <taxon>Bacteria</taxon>
        <taxon>Pseudomonadati</taxon>
        <taxon>Pseudomonadota</taxon>
        <taxon>Gammaproteobacteria</taxon>
        <taxon>Nevskiales</taxon>
        <taxon>Algiphilaceae</taxon>
        <taxon>Banduia</taxon>
    </lineage>
</organism>
<accession>A0ABU2WDM0</accession>
<dbReference type="InterPro" id="IPR043502">
    <property type="entry name" value="DNA/RNA_pol_sf"/>
</dbReference>
<dbReference type="PANTHER" id="PTHR34047:SF8">
    <property type="entry name" value="PROTEIN YKFC"/>
    <property type="match status" value="1"/>
</dbReference>
<dbReference type="EMBL" id="JAVRIC010000001">
    <property type="protein sequence ID" value="MDT0495945.1"/>
    <property type="molecule type" value="Genomic_DNA"/>
</dbReference>
<keyword evidence="3" id="KW-0695">RNA-directed DNA polymerase</keyword>
<dbReference type="PANTHER" id="PTHR34047">
    <property type="entry name" value="NUCLEAR INTRON MATURASE 1, MITOCHONDRIAL-RELATED"/>
    <property type="match status" value="1"/>
</dbReference>
<dbReference type="GO" id="GO:0003964">
    <property type="term" value="F:RNA-directed DNA polymerase activity"/>
    <property type="evidence" value="ECO:0007669"/>
    <property type="project" value="UniProtKB-KW"/>
</dbReference>
<dbReference type="Proteomes" id="UP001254608">
    <property type="component" value="Unassembled WGS sequence"/>
</dbReference>
<dbReference type="InterPro" id="IPR051083">
    <property type="entry name" value="GrpII_Intron_Splice-Mob/Def"/>
</dbReference>
<feature type="domain" description="Reverse transcriptase" evidence="2">
    <location>
        <begin position="1"/>
        <end position="112"/>
    </location>
</feature>
<keyword evidence="3" id="KW-0548">Nucleotidyltransferase</keyword>
<protein>
    <submittedName>
        <fullName evidence="3">Reverse transcriptase domain-containing protein</fullName>
    </submittedName>
</protein>
<evidence type="ECO:0000313" key="3">
    <source>
        <dbReference type="EMBL" id="MDT0495945.1"/>
    </source>
</evidence>
<evidence type="ECO:0000313" key="4">
    <source>
        <dbReference type="Proteomes" id="UP001254608"/>
    </source>
</evidence>
<evidence type="ECO:0000259" key="2">
    <source>
        <dbReference type="PROSITE" id="PS50878"/>
    </source>
</evidence>
<dbReference type="PROSITE" id="PS50878">
    <property type="entry name" value="RT_POL"/>
    <property type="match status" value="1"/>
</dbReference>
<comment type="caution">
    <text evidence="3">The sequence shown here is derived from an EMBL/GenBank/DDBJ whole genome shotgun (WGS) entry which is preliminary data.</text>
</comment>
<sequence length="112" mass="12691">MDCLEWQSTLMARVARKVKDKRVLKLIRRYLSAGMMEGGLVSPRTQGTPQGGPLSPLLSNILLDDLDRELEKRGHCFCRYADDCNVYVQTDCPCCDRSWHFSTGELRALAVL</sequence>
<reference evidence="3 4" key="1">
    <citation type="submission" date="2023-09" db="EMBL/GenBank/DDBJ databases">
        <authorList>
            <person name="Rey-Velasco X."/>
        </authorList>
    </citation>
    <scope>NUCLEOTIDE SEQUENCE [LARGE SCALE GENOMIC DNA]</scope>
    <source>
        <strain evidence="3 4">W345</strain>
    </source>
</reference>
<dbReference type="SUPFAM" id="SSF56672">
    <property type="entry name" value="DNA/RNA polymerases"/>
    <property type="match status" value="1"/>
</dbReference>
<dbReference type="InterPro" id="IPR000477">
    <property type="entry name" value="RT_dom"/>
</dbReference>
<dbReference type="Pfam" id="PF00078">
    <property type="entry name" value="RVT_1"/>
    <property type="match status" value="1"/>
</dbReference>
<comment type="similarity">
    <text evidence="1">Belongs to the bacterial reverse transcriptase family.</text>
</comment>
<dbReference type="CDD" id="cd01651">
    <property type="entry name" value="RT_G2_intron"/>
    <property type="match status" value="1"/>
</dbReference>
<name>A0ABU2WDM0_9GAMM</name>
<gene>
    <name evidence="3" type="ORF">RM530_01005</name>
</gene>
<proteinExistence type="inferred from homology"/>